<evidence type="ECO:0000313" key="2">
    <source>
        <dbReference type="Proteomes" id="UP000261811"/>
    </source>
</evidence>
<keyword evidence="2" id="KW-1185">Reference proteome</keyword>
<gene>
    <name evidence="1" type="ORF">DZF91_09485</name>
</gene>
<reference evidence="1 2" key="1">
    <citation type="submission" date="2018-08" db="EMBL/GenBank/DDBJ databases">
        <title>Actinomadura jelena sp. nov., a novel Actinomycete isolated from soil in Chad.</title>
        <authorList>
            <person name="Shi L."/>
        </authorList>
    </citation>
    <scope>NUCLEOTIDE SEQUENCE [LARGE SCALE GENOMIC DNA]</scope>
    <source>
        <strain evidence="1 2">NEAU-G17</strain>
    </source>
</reference>
<dbReference type="AlphaFoldDB" id="A0A372JPD2"/>
<name>A0A372JPD2_9ACTN</name>
<evidence type="ECO:0000313" key="1">
    <source>
        <dbReference type="EMBL" id="RFU41877.1"/>
    </source>
</evidence>
<proteinExistence type="predicted"/>
<accession>A0A372JPD2</accession>
<comment type="caution">
    <text evidence="1">The sequence shown here is derived from an EMBL/GenBank/DDBJ whole genome shotgun (WGS) entry which is preliminary data.</text>
</comment>
<sequence length="247" mass="26393">MHGTGGPRRDPSSLRLEWLTSAQDGLALAGVVAPEAPEMTIVDLDGITEHSGEPPLNRRDAEVVERWWNTARFDDETVRREPAPDRLAALGRSRFFVGLPPGELIRTVRAVTSGSTVADRRAVREALTPRTRIVVGFGLGAVAAVDVLARRPTAHHAAPTLITVGSPLAGRGRAVVPRVREWINLADVGDGLAGGEGLASRYGRRVQDIVMDCDPRLRAPRPYIASPEFGRALLRALDLAGSGVSAG</sequence>
<dbReference type="EMBL" id="QURH01000180">
    <property type="protein sequence ID" value="RFU41877.1"/>
    <property type="molecule type" value="Genomic_DNA"/>
</dbReference>
<organism evidence="1 2">
    <name type="scientific">Actinomadura logoneensis</name>
    <dbReference type="NCBI Taxonomy" id="2293572"/>
    <lineage>
        <taxon>Bacteria</taxon>
        <taxon>Bacillati</taxon>
        <taxon>Actinomycetota</taxon>
        <taxon>Actinomycetes</taxon>
        <taxon>Streptosporangiales</taxon>
        <taxon>Thermomonosporaceae</taxon>
        <taxon>Actinomadura</taxon>
    </lineage>
</organism>
<dbReference type="Proteomes" id="UP000261811">
    <property type="component" value="Unassembled WGS sequence"/>
</dbReference>
<protein>
    <submittedName>
        <fullName evidence="1">Uncharacterized protein</fullName>
    </submittedName>
</protein>